<protein>
    <submittedName>
        <fullName evidence="4">Glycoside hydrolase family 15 protein</fullName>
    </submittedName>
</protein>
<reference evidence="5 6" key="1">
    <citation type="submission" date="2019-11" db="EMBL/GenBank/DDBJ databases">
        <authorList>
            <person name="Cho J.-C."/>
        </authorList>
    </citation>
    <scope>NUCLEOTIDE SEQUENCE [LARGE SCALE GENOMIC DNA]</scope>
    <source>
        <strain evidence="4 5">JH1073</strain>
        <strain evidence="3 6">JH702</strain>
    </source>
</reference>
<dbReference type="AlphaFoldDB" id="A0AAJ6CSC2"/>
<gene>
    <name evidence="3" type="ORF">GKO46_06330</name>
    <name evidence="4" type="ORF">GKO48_00335</name>
</gene>
<name>A0AAJ6CSC2_9CHLR</name>
<dbReference type="RefSeq" id="WP_342824334.1">
    <property type="nucleotide sequence ID" value="NZ_CP046147.1"/>
</dbReference>
<dbReference type="GO" id="GO:0005975">
    <property type="term" value="P:carbohydrate metabolic process"/>
    <property type="evidence" value="ECO:0007669"/>
    <property type="project" value="InterPro"/>
</dbReference>
<feature type="domain" description="Trehalase-like N-terminal" evidence="2">
    <location>
        <begin position="5"/>
        <end position="159"/>
    </location>
</feature>
<dbReference type="Proteomes" id="UP001219901">
    <property type="component" value="Chromosome"/>
</dbReference>
<dbReference type="InterPro" id="IPR008928">
    <property type="entry name" value="6-hairpin_glycosidase_sf"/>
</dbReference>
<evidence type="ECO:0000313" key="3">
    <source>
        <dbReference type="EMBL" id="MDG0866692.1"/>
    </source>
</evidence>
<evidence type="ECO:0000313" key="6">
    <source>
        <dbReference type="Proteomes" id="UP001321249"/>
    </source>
</evidence>
<feature type="domain" description="GH15-like" evidence="1">
    <location>
        <begin position="239"/>
        <end position="604"/>
    </location>
</feature>
<dbReference type="PANTHER" id="PTHR31616:SF0">
    <property type="entry name" value="GLUCAN 1,4-ALPHA-GLUCOSIDASE"/>
    <property type="match status" value="1"/>
</dbReference>
<dbReference type="Pfam" id="PF19291">
    <property type="entry name" value="TREH_N"/>
    <property type="match status" value="1"/>
</dbReference>
<dbReference type="InterPro" id="IPR012341">
    <property type="entry name" value="6hp_glycosidase-like_sf"/>
</dbReference>
<dbReference type="EMBL" id="CP046147">
    <property type="protein sequence ID" value="WFG38122.1"/>
    <property type="molecule type" value="Genomic_DNA"/>
</dbReference>
<sequence length="617" mass="69408">MTYKRIEDYGLIGNMHTAALVGNDGSIDWLCLPFFDSPAIFNSILDDDKGGRFSISAVDAVDNRQIYFPETNILITRFGSDHSAAQVTDFMPGHEEHDPAGDPWTGDSGDICCSDSKVIRLVHGVLGKTNMRMECTPAFEFAGTGHQVERTSNGVVFTSDAGQKLSLTANCEFDIENGSAFANFALDHGESIAFVLEQLESSSATPTSFTADEADEQFKETVEFWRDWVSKCTYQGRWREEVIRSLLALKLLTFSPTGAIIAAPTASLPEEIGGERNWDYRYCWIRDAALTIDAFMRMGYVDEARGFMRWLGSRTRESNGSSDSPLQIMYGIRGEHQLEEKTLDHLSGYRDSQPVRIGNGAYDQFQLDIYGELMESVYIYNRHGWPISYDMWMSLSGILDWVAGNWQRPDEGIWEVRGGRKHFVHSKLMAWNALAKGLKLADERSFPANRDLWISARDEIFHEIMDKGWNEEIQSFTQSYGSSVVDAALLQLLNIGALSPRDPRMISTLKRIEETLVRDSLVYRYDPEESLDGLSGTEGTFTMCTFWLAESYTRAGRLDDARFLFERMIGYASPLGLFAEETGPTGDMLGNFPQAFTHLALINSAFILNRALDQQQS</sequence>
<dbReference type="SUPFAM" id="SSF48208">
    <property type="entry name" value="Six-hairpin glycosidases"/>
    <property type="match status" value="1"/>
</dbReference>
<dbReference type="PANTHER" id="PTHR31616">
    <property type="entry name" value="TREHALASE"/>
    <property type="match status" value="1"/>
</dbReference>
<keyword evidence="5" id="KW-1185">Reference proteome</keyword>
<proteinExistence type="predicted"/>
<dbReference type="InterPro" id="IPR011613">
    <property type="entry name" value="GH15-like"/>
</dbReference>
<dbReference type="EMBL" id="WMBE01000002">
    <property type="protein sequence ID" value="MDG0866692.1"/>
    <property type="molecule type" value="Genomic_DNA"/>
</dbReference>
<reference evidence="4" key="2">
    <citation type="journal article" date="2023" name="Nat. Commun.">
        <title>Cultivation of marine bacteria of the SAR202 clade.</title>
        <authorList>
            <person name="Lim Y."/>
            <person name="Seo J.H."/>
            <person name="Giovannoni S.J."/>
            <person name="Kang I."/>
            <person name="Cho J.C."/>
        </authorList>
    </citation>
    <scope>NUCLEOTIDE SEQUENCE</scope>
    <source>
        <strain evidence="4">JH1073</strain>
    </source>
</reference>
<organism evidence="4 5">
    <name type="scientific">Candidatus Lucifugimonas marina</name>
    <dbReference type="NCBI Taxonomy" id="3038979"/>
    <lineage>
        <taxon>Bacteria</taxon>
        <taxon>Bacillati</taxon>
        <taxon>Chloroflexota</taxon>
        <taxon>Dehalococcoidia</taxon>
        <taxon>SAR202 cluster</taxon>
        <taxon>Candidatus Lucifugimonadales</taxon>
        <taxon>Candidatus Lucifugimonadaceae</taxon>
        <taxon>Candidatus Lucifugimonas</taxon>
    </lineage>
</organism>
<evidence type="ECO:0000313" key="5">
    <source>
        <dbReference type="Proteomes" id="UP001219901"/>
    </source>
</evidence>
<dbReference type="InterPro" id="IPR045582">
    <property type="entry name" value="Trehalase-like_N"/>
</dbReference>
<dbReference type="Gene3D" id="1.50.10.10">
    <property type="match status" value="1"/>
</dbReference>
<evidence type="ECO:0000259" key="2">
    <source>
        <dbReference type="Pfam" id="PF19291"/>
    </source>
</evidence>
<keyword evidence="4" id="KW-0378">Hydrolase</keyword>
<dbReference type="Proteomes" id="UP001321249">
    <property type="component" value="Unassembled WGS sequence"/>
</dbReference>
<evidence type="ECO:0000259" key="1">
    <source>
        <dbReference type="Pfam" id="PF00723"/>
    </source>
</evidence>
<reference evidence="5" key="3">
    <citation type="submission" date="2023-06" db="EMBL/GenBank/DDBJ databases">
        <title>Pangenomics reveal diversification of enzyme families and niche specialization in globally abundant SAR202 bacteria.</title>
        <authorList>
            <person name="Saw J.H.W."/>
        </authorList>
    </citation>
    <scope>NUCLEOTIDE SEQUENCE [LARGE SCALE GENOMIC DNA]</scope>
    <source>
        <strain evidence="5">JH1073</strain>
    </source>
</reference>
<dbReference type="Pfam" id="PF00723">
    <property type="entry name" value="Glyco_hydro_15"/>
    <property type="match status" value="1"/>
</dbReference>
<accession>A0AAJ6CSC2</accession>
<dbReference type="GO" id="GO:0004553">
    <property type="term" value="F:hydrolase activity, hydrolyzing O-glycosyl compounds"/>
    <property type="evidence" value="ECO:0007669"/>
    <property type="project" value="TreeGrafter"/>
</dbReference>
<evidence type="ECO:0000313" key="4">
    <source>
        <dbReference type="EMBL" id="WFG38122.1"/>
    </source>
</evidence>